<sequence length="244" mass="27710">MKKQASMLFVASSLFFTSLVGGSMAEAKAPQATSPQSLTTKQASERVDYIYAKINQTIGDAIKKNHWRKMTKKRYNTLKPALRKLATAKLVDRDLEDYAFSYDEKFCKKYPCMPDSPSKGVRLSYKQASKTEGTVAHVVPDTTKNYGGYTVKVDLTKSKGQWLLQDIHLQVLSGDLKLSKKEILAYLKANGHRATYVKQKHLVNKQPLSKKKSKRTLLIFSEKGKRFGIYTDVANWEYNKKLVK</sequence>
<protein>
    <submittedName>
        <fullName evidence="2">Lipoprotein, putative</fullName>
    </submittedName>
</protein>
<keyword evidence="2" id="KW-0449">Lipoprotein</keyword>
<gene>
    <name evidence="2" type="ORF">A374_06671</name>
</gene>
<evidence type="ECO:0000256" key="1">
    <source>
        <dbReference type="SAM" id="SignalP"/>
    </source>
</evidence>
<name>I8AK88_9BACL</name>
<reference evidence="2 3" key="1">
    <citation type="journal article" date="2012" name="J. Bacteriol.">
        <title>Genome of Bacillus macauensis ZFHKF-1, a Long-Chain-Forming Bacterium.</title>
        <authorList>
            <person name="Cai L."/>
            <person name="Zhang T."/>
        </authorList>
    </citation>
    <scope>NUCLEOTIDE SEQUENCE [LARGE SCALE GENOMIC DNA]</scope>
    <source>
        <strain evidence="2 3">ZFHKF-1</strain>
    </source>
</reference>
<evidence type="ECO:0000313" key="2">
    <source>
        <dbReference type="EMBL" id="EIT86262.1"/>
    </source>
</evidence>
<dbReference type="RefSeq" id="WP_007201431.1">
    <property type="nucleotide sequence ID" value="NZ_AKKV01000022.1"/>
</dbReference>
<evidence type="ECO:0000313" key="3">
    <source>
        <dbReference type="Proteomes" id="UP000004080"/>
    </source>
</evidence>
<organism evidence="2 3">
    <name type="scientific">Fictibacillus macauensis ZFHKF-1</name>
    <dbReference type="NCBI Taxonomy" id="1196324"/>
    <lineage>
        <taxon>Bacteria</taxon>
        <taxon>Bacillati</taxon>
        <taxon>Bacillota</taxon>
        <taxon>Bacilli</taxon>
        <taxon>Bacillales</taxon>
        <taxon>Fictibacillaceae</taxon>
        <taxon>Fictibacillus</taxon>
    </lineage>
</organism>
<keyword evidence="3" id="KW-1185">Reference proteome</keyword>
<dbReference type="Proteomes" id="UP000004080">
    <property type="component" value="Unassembled WGS sequence"/>
</dbReference>
<feature type="signal peptide" evidence="1">
    <location>
        <begin position="1"/>
        <end position="25"/>
    </location>
</feature>
<keyword evidence="1" id="KW-0732">Signal</keyword>
<dbReference type="EMBL" id="AKKV01000022">
    <property type="protein sequence ID" value="EIT86262.1"/>
    <property type="molecule type" value="Genomic_DNA"/>
</dbReference>
<dbReference type="AlphaFoldDB" id="I8AK88"/>
<comment type="caution">
    <text evidence="2">The sequence shown here is derived from an EMBL/GenBank/DDBJ whole genome shotgun (WGS) entry which is preliminary data.</text>
</comment>
<feature type="chain" id="PRO_5039705537" evidence="1">
    <location>
        <begin position="26"/>
        <end position="244"/>
    </location>
</feature>
<dbReference type="OrthoDB" id="2958497at2"/>
<proteinExistence type="predicted"/>
<dbReference type="PATRIC" id="fig|1196324.3.peg.1360"/>
<accession>I8AK88</accession>